<reference evidence="10 11" key="1">
    <citation type="journal article" date="2019" name="ACS Chem. Biol.">
        <title>Identification and Mobilization of a Cryptic Antibiotic Biosynthesis Gene Locus from a Human-Pathogenic Nocardia Isolate.</title>
        <authorList>
            <person name="Herisse M."/>
            <person name="Ishida K."/>
            <person name="Porter J.L."/>
            <person name="Howden B."/>
            <person name="Hertweck C."/>
            <person name="Stinear T.P."/>
            <person name="Pidot S.J."/>
        </authorList>
    </citation>
    <scope>NUCLEOTIDE SEQUENCE [LARGE SCALE GENOMIC DNA]</scope>
    <source>
        <strain evidence="10 11">AUSMDU00012717</strain>
    </source>
</reference>
<accession>A0A6G9Y820</accession>
<evidence type="ECO:0000256" key="5">
    <source>
        <dbReference type="ARBA" id="ARBA00023146"/>
    </source>
</evidence>
<dbReference type="EMBL" id="CP046172">
    <property type="protein sequence ID" value="QIS09362.1"/>
    <property type="molecule type" value="Genomic_DNA"/>
</dbReference>
<dbReference type="Gene3D" id="1.10.730.10">
    <property type="entry name" value="Isoleucyl-tRNA Synthetase, Domain 1"/>
    <property type="match status" value="1"/>
</dbReference>
<keyword evidence="1 7" id="KW-0436">Ligase</keyword>
<evidence type="ECO:0000259" key="9">
    <source>
        <dbReference type="Pfam" id="PF09334"/>
    </source>
</evidence>
<evidence type="ECO:0000313" key="10">
    <source>
        <dbReference type="EMBL" id="QIS09362.1"/>
    </source>
</evidence>
<dbReference type="GO" id="GO:0006431">
    <property type="term" value="P:methionyl-tRNA aminoacylation"/>
    <property type="evidence" value="ECO:0007669"/>
    <property type="project" value="TreeGrafter"/>
</dbReference>
<dbReference type="Pfam" id="PF07883">
    <property type="entry name" value="Cupin_2"/>
    <property type="match status" value="1"/>
</dbReference>
<dbReference type="Proteomes" id="UP000503540">
    <property type="component" value="Chromosome"/>
</dbReference>
<keyword evidence="5 7" id="KW-0030">Aminoacyl-tRNA synthetase</keyword>
<proteinExistence type="inferred from homology"/>
<feature type="domain" description="Cupin type-2" evidence="8">
    <location>
        <begin position="33"/>
        <end position="99"/>
    </location>
</feature>
<dbReference type="InterPro" id="IPR014729">
    <property type="entry name" value="Rossmann-like_a/b/a_fold"/>
</dbReference>
<feature type="domain" description="Methionyl/Leucyl tRNA synthetase" evidence="9">
    <location>
        <begin position="131"/>
        <end position="504"/>
    </location>
</feature>
<dbReference type="InterPro" id="IPR001412">
    <property type="entry name" value="aa-tRNA-synth_I_CS"/>
</dbReference>
<dbReference type="AlphaFoldDB" id="A0A6G9Y820"/>
<dbReference type="PANTHER" id="PTHR45765">
    <property type="entry name" value="METHIONINE--TRNA LIGASE"/>
    <property type="match status" value="1"/>
</dbReference>
<evidence type="ECO:0000313" key="11">
    <source>
        <dbReference type="Proteomes" id="UP000503540"/>
    </source>
</evidence>
<evidence type="ECO:0000256" key="3">
    <source>
        <dbReference type="ARBA" id="ARBA00022840"/>
    </source>
</evidence>
<dbReference type="KEGG" id="nah:F5544_07275"/>
<keyword evidence="11" id="KW-1185">Reference proteome</keyword>
<dbReference type="InterPro" id="IPR023458">
    <property type="entry name" value="Met-tRNA_ligase_1"/>
</dbReference>
<evidence type="ECO:0000256" key="6">
    <source>
        <dbReference type="ARBA" id="ARBA00047364"/>
    </source>
</evidence>
<evidence type="ECO:0000256" key="4">
    <source>
        <dbReference type="ARBA" id="ARBA00022917"/>
    </source>
</evidence>
<protein>
    <submittedName>
        <fullName evidence="10">Class I tRNA ligase family protein</fullName>
    </submittedName>
</protein>
<dbReference type="Gene3D" id="3.40.50.620">
    <property type="entry name" value="HUPs"/>
    <property type="match status" value="1"/>
</dbReference>
<organism evidence="10 11">
    <name type="scientific">Nocardia arthritidis</name>
    <dbReference type="NCBI Taxonomy" id="228602"/>
    <lineage>
        <taxon>Bacteria</taxon>
        <taxon>Bacillati</taxon>
        <taxon>Actinomycetota</taxon>
        <taxon>Actinomycetes</taxon>
        <taxon>Mycobacteriales</taxon>
        <taxon>Nocardiaceae</taxon>
        <taxon>Nocardia</taxon>
    </lineage>
</organism>
<dbReference type="Gene3D" id="2.20.28.20">
    <property type="entry name" value="Methionyl-tRNA synthetase, Zn-domain"/>
    <property type="match status" value="1"/>
</dbReference>
<comment type="similarity">
    <text evidence="7">Belongs to the class-I aminoacyl-tRNA synthetase family.</text>
</comment>
<dbReference type="InterPro" id="IPR013096">
    <property type="entry name" value="Cupin_2"/>
</dbReference>
<dbReference type="PANTHER" id="PTHR45765:SF1">
    <property type="entry name" value="METHIONINE--TRNA LIGASE, CYTOPLASMIC"/>
    <property type="match status" value="1"/>
</dbReference>
<gene>
    <name evidence="10" type="ORF">F5544_07275</name>
</gene>
<dbReference type="SUPFAM" id="SSF51182">
    <property type="entry name" value="RmlC-like cupins"/>
    <property type="match status" value="1"/>
</dbReference>
<dbReference type="GO" id="GO:0004825">
    <property type="term" value="F:methionine-tRNA ligase activity"/>
    <property type="evidence" value="ECO:0007669"/>
    <property type="project" value="UniProtKB-EC"/>
</dbReference>
<dbReference type="InterPro" id="IPR015413">
    <property type="entry name" value="Methionyl/Leucyl_tRNA_Synth"/>
</dbReference>
<evidence type="ECO:0000256" key="2">
    <source>
        <dbReference type="ARBA" id="ARBA00022741"/>
    </source>
</evidence>
<dbReference type="GO" id="GO:0005829">
    <property type="term" value="C:cytosol"/>
    <property type="evidence" value="ECO:0007669"/>
    <property type="project" value="TreeGrafter"/>
</dbReference>
<evidence type="ECO:0000256" key="1">
    <source>
        <dbReference type="ARBA" id="ARBA00022598"/>
    </source>
</evidence>
<dbReference type="Gene3D" id="2.60.120.10">
    <property type="entry name" value="Jelly Rolls"/>
    <property type="match status" value="1"/>
</dbReference>
<evidence type="ECO:0000256" key="7">
    <source>
        <dbReference type="RuleBase" id="RU363039"/>
    </source>
</evidence>
<dbReference type="InterPro" id="IPR029038">
    <property type="entry name" value="MetRS_Zn"/>
</dbReference>
<evidence type="ECO:0000259" key="8">
    <source>
        <dbReference type="Pfam" id="PF07883"/>
    </source>
</evidence>
<dbReference type="SUPFAM" id="SSF52374">
    <property type="entry name" value="Nucleotidylyl transferase"/>
    <property type="match status" value="1"/>
</dbReference>
<dbReference type="RefSeq" id="WP_167472479.1">
    <property type="nucleotide sequence ID" value="NZ_CP046172.1"/>
</dbReference>
<dbReference type="InterPro" id="IPR011051">
    <property type="entry name" value="RmlC_Cupin_sf"/>
</dbReference>
<dbReference type="InterPro" id="IPR014710">
    <property type="entry name" value="RmlC-like_jellyroll"/>
</dbReference>
<dbReference type="GO" id="GO:0005524">
    <property type="term" value="F:ATP binding"/>
    <property type="evidence" value="ECO:0007669"/>
    <property type="project" value="UniProtKB-KW"/>
</dbReference>
<comment type="catalytic activity">
    <reaction evidence="6">
        <text>tRNA(Met) + L-methionine + ATP = L-methionyl-tRNA(Met) + AMP + diphosphate</text>
        <dbReference type="Rhea" id="RHEA:13481"/>
        <dbReference type="Rhea" id="RHEA-COMP:9667"/>
        <dbReference type="Rhea" id="RHEA-COMP:9698"/>
        <dbReference type="ChEBI" id="CHEBI:30616"/>
        <dbReference type="ChEBI" id="CHEBI:33019"/>
        <dbReference type="ChEBI" id="CHEBI:57844"/>
        <dbReference type="ChEBI" id="CHEBI:78442"/>
        <dbReference type="ChEBI" id="CHEBI:78530"/>
        <dbReference type="ChEBI" id="CHEBI:456215"/>
        <dbReference type="EC" id="6.1.1.10"/>
    </reaction>
</comment>
<keyword evidence="4 7" id="KW-0648">Protein biosynthesis</keyword>
<keyword evidence="3 7" id="KW-0067">ATP-binding</keyword>
<name>A0A6G9Y820_9NOCA</name>
<dbReference type="Pfam" id="PF09334">
    <property type="entry name" value="tRNA-synt_1g"/>
    <property type="match status" value="1"/>
</dbReference>
<dbReference type="PROSITE" id="PS00178">
    <property type="entry name" value="AA_TRNA_LIGASE_I"/>
    <property type="match status" value="1"/>
</dbReference>
<keyword evidence="2 7" id="KW-0547">Nucleotide-binding</keyword>
<sequence>MLITRYDPAELSAAFGIDMSSEHGFGLGAGWGRVLPGGASLPHQHDETEMFVIVSGSGELVVDGKSIPAAPGTVARFEPFETHVVRNTGADDLVFFDMYWRDPAEAVAASSVHRRRFDERPVFVFSTPATPNGDLHLGHLSGPYFGADVFVRFQRLNGVEAWHLTGSDDYQSYVVDRAAADGRSPAEVAAHFGAEIAATLELLDIVPDQFIKTDADDTYRADLQRFFSRVVASGSVDVVAAPALFDPETGEYLYEGRVAGRCPGCGAGTAGNICEQCGEPNLCVDLADPRLKRTDASPRVGEIGRFSLPLHEFRKDIASHHSLGRVPARLRELANRVFGRDRLDLPITHPAAWGVPPAETAVDGQVIWVWPEMAYGFLHGIEVLGRRLGRPWRAASPEQDWKIVHFFGYDNSFYHSLLYPVLYKLAYPGWEPDIDYHVNEFYLLHNEKFSTSRKHAIWGKQAVRPGNVDAMRFHLARTRPEGRRTNFSPAEYNSTLRDTLIGSWQRWLHDLGTRVREGYGGAAPDAGVWTPEHTAFLARLAARRSAVTTSLGQDGFSLNQAAAELDGIVADAVRFGELERAVTGIDLWRDEARTAIALELAAAQLLARCALPVMPRFAARLAAALGIAPTKSWPHTVELVAPGTSIDLAVDFFPADGVLEESNVR</sequence>